<accession>A0A6T2GQC4</accession>
<reference evidence="2" key="1">
    <citation type="submission" date="2021-01" db="EMBL/GenBank/DDBJ databases">
        <authorList>
            <person name="Corre E."/>
            <person name="Pelletier E."/>
            <person name="Niang G."/>
            <person name="Scheremetjew M."/>
            <person name="Finn R."/>
            <person name="Kale V."/>
            <person name="Holt S."/>
            <person name="Cochrane G."/>
            <person name="Meng A."/>
            <person name="Brown T."/>
            <person name="Cohen L."/>
        </authorList>
    </citation>
    <scope>NUCLEOTIDE SEQUENCE</scope>
    <source>
        <strain evidence="2">CCMP1594</strain>
    </source>
</reference>
<dbReference type="AlphaFoldDB" id="A0A6T2GQC4"/>
<gene>
    <name evidence="2" type="ORF">EGYM00163_LOCUS41182</name>
    <name evidence="3" type="ORF">EGYM00163_LOCUS41184</name>
</gene>
<proteinExistence type="predicted"/>
<evidence type="ECO:0000256" key="1">
    <source>
        <dbReference type="SAM" id="MobiDB-lite"/>
    </source>
</evidence>
<feature type="compositionally biased region" description="Low complexity" evidence="1">
    <location>
        <begin position="90"/>
        <end position="100"/>
    </location>
</feature>
<evidence type="ECO:0000313" key="2">
    <source>
        <dbReference type="EMBL" id="CAE0829904.1"/>
    </source>
</evidence>
<organism evidence="2">
    <name type="scientific">Eutreptiella gymnastica</name>
    <dbReference type="NCBI Taxonomy" id="73025"/>
    <lineage>
        <taxon>Eukaryota</taxon>
        <taxon>Discoba</taxon>
        <taxon>Euglenozoa</taxon>
        <taxon>Euglenida</taxon>
        <taxon>Spirocuta</taxon>
        <taxon>Euglenophyceae</taxon>
        <taxon>Eutreptiales</taxon>
        <taxon>Eutreptiaceae</taxon>
        <taxon>Eutreptiella</taxon>
    </lineage>
</organism>
<evidence type="ECO:0000313" key="3">
    <source>
        <dbReference type="EMBL" id="CAE0829906.1"/>
    </source>
</evidence>
<sequence>MCLSPHGLSRTFSFTLDWQAADWIEAPSSVTSAEPGCACTQGPARLALEGAEMSSPSLTHAPPWGDGQPYQPPLFASNSAPTGLYPPPTTAFTTTLETPL</sequence>
<dbReference type="EMBL" id="HBJA01119746">
    <property type="protein sequence ID" value="CAE0829906.1"/>
    <property type="molecule type" value="Transcribed_RNA"/>
</dbReference>
<feature type="region of interest" description="Disordered" evidence="1">
    <location>
        <begin position="51"/>
        <end position="100"/>
    </location>
</feature>
<dbReference type="EMBL" id="HBJA01119744">
    <property type="protein sequence ID" value="CAE0829904.1"/>
    <property type="molecule type" value="Transcribed_RNA"/>
</dbReference>
<name>A0A6T2GQC4_9EUGL</name>
<protein>
    <submittedName>
        <fullName evidence="2">Uncharacterized protein</fullName>
    </submittedName>
</protein>